<dbReference type="Gene3D" id="3.40.50.1820">
    <property type="entry name" value="alpha/beta hydrolase"/>
    <property type="match status" value="1"/>
</dbReference>
<reference evidence="3 4" key="1">
    <citation type="submission" date="2018-10" db="EMBL/GenBank/DDBJ databases">
        <title>Genomic Encyclopedia of Archaeal and Bacterial Type Strains, Phase II (KMG-II): from individual species to whole genera.</title>
        <authorList>
            <person name="Goeker M."/>
        </authorList>
    </citation>
    <scope>NUCLEOTIDE SEQUENCE [LARGE SCALE GENOMIC DNA]</scope>
    <source>
        <strain evidence="3 4">DSM 25217</strain>
    </source>
</reference>
<gene>
    <name evidence="3" type="ORF">BXY39_2216</name>
</gene>
<dbReference type="InterPro" id="IPR050261">
    <property type="entry name" value="FrsA_esterase"/>
</dbReference>
<dbReference type="Pfam" id="PF01738">
    <property type="entry name" value="DLH"/>
    <property type="match status" value="1"/>
</dbReference>
<keyword evidence="1 3" id="KW-0378">Hydrolase</keyword>
<evidence type="ECO:0000313" key="3">
    <source>
        <dbReference type="EMBL" id="RMB08120.1"/>
    </source>
</evidence>
<name>A0A3M0CHY8_9PROT</name>
<dbReference type="EMBL" id="REFR01000011">
    <property type="protein sequence ID" value="RMB08120.1"/>
    <property type="molecule type" value="Genomic_DNA"/>
</dbReference>
<dbReference type="InParanoid" id="A0A3M0CHY8"/>
<dbReference type="InterPro" id="IPR002925">
    <property type="entry name" value="Dienelactn_hydro"/>
</dbReference>
<evidence type="ECO:0000256" key="1">
    <source>
        <dbReference type="ARBA" id="ARBA00022801"/>
    </source>
</evidence>
<dbReference type="PANTHER" id="PTHR22946">
    <property type="entry name" value="DIENELACTONE HYDROLASE DOMAIN-CONTAINING PROTEIN-RELATED"/>
    <property type="match status" value="1"/>
</dbReference>
<proteinExistence type="predicted"/>
<dbReference type="AlphaFoldDB" id="A0A3M0CHY8"/>
<dbReference type="OrthoDB" id="3647650at2"/>
<feature type="domain" description="Dienelactone hydrolase" evidence="2">
    <location>
        <begin position="178"/>
        <end position="284"/>
    </location>
</feature>
<dbReference type="GO" id="GO:0052689">
    <property type="term" value="F:carboxylic ester hydrolase activity"/>
    <property type="evidence" value="ECO:0007669"/>
    <property type="project" value="UniProtKB-ARBA"/>
</dbReference>
<evidence type="ECO:0000313" key="4">
    <source>
        <dbReference type="Proteomes" id="UP000271227"/>
    </source>
</evidence>
<comment type="caution">
    <text evidence="3">The sequence shown here is derived from an EMBL/GenBank/DDBJ whole genome shotgun (WGS) entry which is preliminary data.</text>
</comment>
<organism evidence="3 4">
    <name type="scientific">Eilatimonas milleporae</name>
    <dbReference type="NCBI Taxonomy" id="911205"/>
    <lineage>
        <taxon>Bacteria</taxon>
        <taxon>Pseudomonadati</taxon>
        <taxon>Pseudomonadota</taxon>
        <taxon>Alphaproteobacteria</taxon>
        <taxon>Kordiimonadales</taxon>
        <taxon>Kordiimonadaceae</taxon>
        <taxon>Eilatimonas</taxon>
    </lineage>
</organism>
<dbReference type="Proteomes" id="UP000271227">
    <property type="component" value="Unassembled WGS sequence"/>
</dbReference>
<protein>
    <submittedName>
        <fullName evidence="3">Dienelactone hydrolase</fullName>
    </submittedName>
</protein>
<accession>A0A3M0CHY8</accession>
<dbReference type="RefSeq" id="WP_121938862.1">
    <property type="nucleotide sequence ID" value="NZ_REFR01000011.1"/>
</dbReference>
<dbReference type="InterPro" id="IPR029058">
    <property type="entry name" value="AB_hydrolase_fold"/>
</dbReference>
<sequence>MGWHRIFAGLACVAVAATVLAYGYLFGGWFTVKRSLAEHRAFLSAAFDLRLPPAADGPAPAAILMPGCLGTQGHHRDWAAFLRRQGWATLTVDSFTPRGLHGTAALTRVCEGEDVWGFERAADILAAIVHLSTRPRVDPGRIVLFGWSHGAWAAMDALTFGPASRPTNLKALPDSAVANITDDIAGAVLFYPYCGWGTRSRTRGWHRRVPALLFLAGRDRNVPTGACIATAAALKDSGIPIEETVFPEATHWFDHQGGDALMPHTYSPMATAMARSQTQAFLARLAGRTDTRKGN</sequence>
<keyword evidence="4" id="KW-1185">Reference proteome</keyword>
<evidence type="ECO:0000259" key="2">
    <source>
        <dbReference type="Pfam" id="PF01738"/>
    </source>
</evidence>
<dbReference type="SUPFAM" id="SSF53474">
    <property type="entry name" value="alpha/beta-Hydrolases"/>
    <property type="match status" value="1"/>
</dbReference>
<dbReference type="PANTHER" id="PTHR22946:SF9">
    <property type="entry name" value="POLYKETIDE TRANSFERASE AF380"/>
    <property type="match status" value="1"/>
</dbReference>